<evidence type="ECO:0000313" key="11">
    <source>
        <dbReference type="Proteomes" id="UP000317043"/>
    </source>
</evidence>
<accession>A0A543B1J2</accession>
<comment type="subcellular location">
    <subcellularLocation>
        <location evidence="2">Cell membrane</location>
        <topology evidence="2">Single-pass type II membrane protein</topology>
    </subcellularLocation>
    <subcellularLocation>
        <location evidence="7">Membrane</location>
        <topology evidence="7">Single-pass type II membrane protein</topology>
    </subcellularLocation>
</comment>
<dbReference type="EMBL" id="VFOW01000001">
    <property type="protein sequence ID" value="TQL78703.1"/>
    <property type="molecule type" value="Genomic_DNA"/>
</dbReference>
<evidence type="ECO:0000256" key="4">
    <source>
        <dbReference type="ARBA" id="ARBA00013208"/>
    </source>
</evidence>
<feature type="active site" evidence="6">
    <location>
        <position position="116"/>
    </location>
</feature>
<name>A0A543B1J2_9ACTN</name>
<protein>
    <recommendedName>
        <fullName evidence="4 7">Signal peptidase I</fullName>
        <ecNumber evidence="4 7">3.4.21.89</ecNumber>
    </recommendedName>
</protein>
<keyword evidence="11" id="KW-1185">Reference proteome</keyword>
<gene>
    <name evidence="10" type="ORF">FB566_4294</name>
</gene>
<evidence type="ECO:0000256" key="8">
    <source>
        <dbReference type="SAM" id="MobiDB-lite"/>
    </source>
</evidence>
<dbReference type="GO" id="GO:0005886">
    <property type="term" value="C:plasma membrane"/>
    <property type="evidence" value="ECO:0007669"/>
    <property type="project" value="UniProtKB-SubCell"/>
</dbReference>
<dbReference type="PANTHER" id="PTHR43390:SF1">
    <property type="entry name" value="CHLOROPLAST PROCESSING PEPTIDASE"/>
    <property type="match status" value="1"/>
</dbReference>
<dbReference type="PANTHER" id="PTHR43390">
    <property type="entry name" value="SIGNAL PEPTIDASE I"/>
    <property type="match status" value="1"/>
</dbReference>
<dbReference type="InterPro" id="IPR000223">
    <property type="entry name" value="Pept_S26A_signal_pept_1"/>
</dbReference>
<evidence type="ECO:0000256" key="6">
    <source>
        <dbReference type="PIRSR" id="PIRSR600223-1"/>
    </source>
</evidence>
<evidence type="ECO:0000313" key="10">
    <source>
        <dbReference type="EMBL" id="TQL78703.1"/>
    </source>
</evidence>
<dbReference type="PRINTS" id="PR00727">
    <property type="entry name" value="LEADERPTASE"/>
</dbReference>
<dbReference type="NCBIfam" id="TIGR02227">
    <property type="entry name" value="sigpep_I_bact"/>
    <property type="match status" value="1"/>
</dbReference>
<dbReference type="Gene3D" id="2.10.109.10">
    <property type="entry name" value="Umud Fragment, subunit A"/>
    <property type="match status" value="1"/>
</dbReference>
<organism evidence="10 11">
    <name type="scientific">Stackebrandtia endophytica</name>
    <dbReference type="NCBI Taxonomy" id="1496996"/>
    <lineage>
        <taxon>Bacteria</taxon>
        <taxon>Bacillati</taxon>
        <taxon>Actinomycetota</taxon>
        <taxon>Actinomycetes</taxon>
        <taxon>Glycomycetales</taxon>
        <taxon>Glycomycetaceae</taxon>
        <taxon>Stackebrandtia</taxon>
    </lineage>
</organism>
<evidence type="ECO:0000256" key="7">
    <source>
        <dbReference type="RuleBase" id="RU362042"/>
    </source>
</evidence>
<proteinExistence type="inferred from homology"/>
<dbReference type="GO" id="GO:0004252">
    <property type="term" value="F:serine-type endopeptidase activity"/>
    <property type="evidence" value="ECO:0007669"/>
    <property type="project" value="InterPro"/>
</dbReference>
<keyword evidence="7" id="KW-0645">Protease</keyword>
<evidence type="ECO:0000256" key="1">
    <source>
        <dbReference type="ARBA" id="ARBA00000677"/>
    </source>
</evidence>
<evidence type="ECO:0000259" key="9">
    <source>
        <dbReference type="Pfam" id="PF10502"/>
    </source>
</evidence>
<comment type="catalytic activity">
    <reaction evidence="1 7">
        <text>Cleavage of hydrophobic, N-terminal signal or leader sequences from secreted and periplasmic proteins.</text>
        <dbReference type="EC" id="3.4.21.89"/>
    </reaction>
</comment>
<dbReference type="GO" id="GO:0006465">
    <property type="term" value="P:signal peptide processing"/>
    <property type="evidence" value="ECO:0007669"/>
    <property type="project" value="InterPro"/>
</dbReference>
<dbReference type="SUPFAM" id="SSF51306">
    <property type="entry name" value="LexA/Signal peptidase"/>
    <property type="match status" value="1"/>
</dbReference>
<dbReference type="PROSITE" id="PS00761">
    <property type="entry name" value="SPASE_I_3"/>
    <property type="match status" value="1"/>
</dbReference>
<dbReference type="InParanoid" id="A0A543B1J2"/>
<feature type="active site" evidence="6">
    <location>
        <position position="43"/>
    </location>
</feature>
<keyword evidence="5 7" id="KW-0378">Hydrolase</keyword>
<comment type="similarity">
    <text evidence="3 7">Belongs to the peptidase S26 family.</text>
</comment>
<dbReference type="CDD" id="cd06530">
    <property type="entry name" value="S26_SPase_I"/>
    <property type="match status" value="1"/>
</dbReference>
<dbReference type="InterPro" id="IPR036286">
    <property type="entry name" value="LexA/Signal_pep-like_sf"/>
</dbReference>
<sequence>MRSHRRRHLPLIVELPLLLLVAFCAAVLLRSFAIQSFDIPSGSMEKTLQVGDRVLVNKVVYALREPQRGEVVVFKGTDRWASEVQMPTETTLLGDIGRVLGDLVGIAAPNEKDLVKRIIGIPGDTVLCCDDDGRVVINGASLDESAYLYDDASLDEDPAANNCLARRFGPVHVPQGHVFVMGDHRGDSKDSRCQGFVPIENFIGRAVNVVWPQDHWSALEIPPEFAAIPPPGEATEPEVDSDRAGEFGMVLPVLLPWWQAARRVQIRRDVYCSRYVVIDSGGDRRRGHLFGRLGPRRPRRRRARRARSAKAP</sequence>
<feature type="region of interest" description="Disordered" evidence="8">
    <location>
        <begin position="288"/>
        <end position="312"/>
    </location>
</feature>
<evidence type="ECO:0000256" key="3">
    <source>
        <dbReference type="ARBA" id="ARBA00009370"/>
    </source>
</evidence>
<dbReference type="InterPro" id="IPR019533">
    <property type="entry name" value="Peptidase_S26"/>
</dbReference>
<dbReference type="AlphaFoldDB" id="A0A543B1J2"/>
<feature type="domain" description="Peptidase S26" evidence="9">
    <location>
        <begin position="15"/>
        <end position="211"/>
    </location>
</feature>
<dbReference type="InterPro" id="IPR019758">
    <property type="entry name" value="Pept_S26A_signal_pept_1_CS"/>
</dbReference>
<dbReference type="GO" id="GO:0009003">
    <property type="term" value="F:signal peptidase activity"/>
    <property type="evidence" value="ECO:0007669"/>
    <property type="project" value="UniProtKB-EC"/>
</dbReference>
<dbReference type="Proteomes" id="UP000317043">
    <property type="component" value="Unassembled WGS sequence"/>
</dbReference>
<evidence type="ECO:0000256" key="5">
    <source>
        <dbReference type="ARBA" id="ARBA00022801"/>
    </source>
</evidence>
<reference evidence="10 11" key="1">
    <citation type="submission" date="2019-06" db="EMBL/GenBank/DDBJ databases">
        <title>Sequencing the genomes of 1000 actinobacteria strains.</title>
        <authorList>
            <person name="Klenk H.-P."/>
        </authorList>
    </citation>
    <scope>NUCLEOTIDE SEQUENCE [LARGE SCALE GENOMIC DNA]</scope>
    <source>
        <strain evidence="10 11">DSM 45928</strain>
    </source>
</reference>
<dbReference type="EC" id="3.4.21.89" evidence="4 7"/>
<dbReference type="Pfam" id="PF10502">
    <property type="entry name" value="Peptidase_S26"/>
    <property type="match status" value="1"/>
</dbReference>
<comment type="caution">
    <text evidence="10">The sequence shown here is derived from an EMBL/GenBank/DDBJ whole genome shotgun (WGS) entry which is preliminary data.</text>
</comment>
<evidence type="ECO:0000256" key="2">
    <source>
        <dbReference type="ARBA" id="ARBA00004401"/>
    </source>
</evidence>
<dbReference type="FunCoup" id="A0A543B1J2">
    <property type="interactions" value="126"/>
</dbReference>